<feature type="region of interest" description="Disordered" evidence="3">
    <location>
        <begin position="543"/>
        <end position="594"/>
    </location>
</feature>
<dbReference type="InterPro" id="IPR040091">
    <property type="entry name" value="LRRC56"/>
</dbReference>
<dbReference type="PROSITE" id="PS51450">
    <property type="entry name" value="LRR"/>
    <property type="match status" value="1"/>
</dbReference>
<comment type="caution">
    <text evidence="4">The sequence shown here is derived from an EMBL/GenBank/DDBJ whole genome shotgun (WGS) entry which is preliminary data.</text>
</comment>
<organism evidence="4 5">
    <name type="scientific">Achlya hypogyna</name>
    <name type="common">Oomycete</name>
    <name type="synonym">Protoachlya hypogyna</name>
    <dbReference type="NCBI Taxonomy" id="1202772"/>
    <lineage>
        <taxon>Eukaryota</taxon>
        <taxon>Sar</taxon>
        <taxon>Stramenopiles</taxon>
        <taxon>Oomycota</taxon>
        <taxon>Saprolegniomycetes</taxon>
        <taxon>Saprolegniales</taxon>
        <taxon>Achlyaceae</taxon>
        <taxon>Achlya</taxon>
    </lineage>
</organism>
<dbReference type="EMBL" id="JNBR01000332">
    <property type="protein sequence ID" value="OQR95248.1"/>
    <property type="molecule type" value="Genomic_DNA"/>
</dbReference>
<dbReference type="OrthoDB" id="201275at2759"/>
<feature type="region of interest" description="Disordered" evidence="3">
    <location>
        <begin position="488"/>
        <end position="508"/>
    </location>
</feature>
<name>A0A1V9ZB88_ACHHY</name>
<dbReference type="InterPro" id="IPR001611">
    <property type="entry name" value="Leu-rich_rpt"/>
</dbReference>
<dbReference type="InterPro" id="IPR025875">
    <property type="entry name" value="Leu-rich_rpt_4"/>
</dbReference>
<reference evidence="4 5" key="1">
    <citation type="journal article" date="2014" name="Genome Biol. Evol.">
        <title>The secreted proteins of Achlya hypogyna and Thraustotheca clavata identify the ancestral oomycete secretome and reveal gene acquisitions by horizontal gene transfer.</title>
        <authorList>
            <person name="Misner I."/>
            <person name="Blouin N."/>
            <person name="Leonard G."/>
            <person name="Richards T.A."/>
            <person name="Lane C.E."/>
        </authorList>
    </citation>
    <scope>NUCLEOTIDE SEQUENCE [LARGE SCALE GENOMIC DNA]</scope>
    <source>
        <strain evidence="4 5">ATCC 48635</strain>
    </source>
</reference>
<evidence type="ECO:0000256" key="3">
    <source>
        <dbReference type="SAM" id="MobiDB-lite"/>
    </source>
</evidence>
<feature type="compositionally biased region" description="Low complexity" evidence="3">
    <location>
        <begin position="578"/>
        <end position="594"/>
    </location>
</feature>
<protein>
    <recommendedName>
        <fullName evidence="6">Leucine-rich repeat-containing protein 56</fullName>
    </recommendedName>
</protein>
<dbReference type="PANTHER" id="PTHR22708">
    <property type="entry name" value="LEUCINE-RICH REPEAT-CONTAINING PROTEIN 56"/>
    <property type="match status" value="1"/>
</dbReference>
<feature type="region of interest" description="Disordered" evidence="3">
    <location>
        <begin position="323"/>
        <end position="345"/>
    </location>
</feature>
<evidence type="ECO:0008006" key="6">
    <source>
        <dbReference type="Google" id="ProtNLM"/>
    </source>
</evidence>
<feature type="compositionally biased region" description="Pro residues" evidence="3">
    <location>
        <begin position="329"/>
        <end position="342"/>
    </location>
</feature>
<dbReference type="Gene3D" id="3.80.10.10">
    <property type="entry name" value="Ribonuclease Inhibitor"/>
    <property type="match status" value="1"/>
</dbReference>
<dbReference type="SUPFAM" id="SSF52075">
    <property type="entry name" value="Outer arm dynein light chain 1"/>
    <property type="match status" value="1"/>
</dbReference>
<evidence type="ECO:0000256" key="2">
    <source>
        <dbReference type="ARBA" id="ARBA00022737"/>
    </source>
</evidence>
<dbReference type="AlphaFoldDB" id="A0A1V9ZB88"/>
<sequence length="706" mass="75664">MDGPTLLDCDAREEVDTVMHAASPLPAKAKFLIRPLPKACNPVPASPAKLLKFPDVMGTIEEDNPFGDLTHDKLRQLSGKQDLTKVTFLQLTVDTAKQSVEALGELLPSLLQLRLHESHLHSFRDLGTSLHSLQVLWLQSCGVTDLDGIGALTGLRELYLQHNAIADISPLSMHDELAVVDLEGNAVLDIVQIEQLGLCPQLSALKLQGNPVAAIPQYRSIVASYIPHLASLDDKPVTAADRTPVTAAMIDLALSFDHTAGGIKAVPESPSRPGSVGKSSFEMLLDAAKDHHSSNLTHGTDVVFAGNVTSALRRRSHEHYVALGDEPARPPTPASNFPPRPSTPLQRESITATLDRACELDLSSRLSSKSRDSILHELKAWKLENAVAQVGRPETPGKKAKAKPRPHTSGGRAQVREAFGEVPAPRRHSRSSPTRAAKPPTVEILVLDDGTPDDSPPTYAGLHGEWTLELQALSPRIQPAAIPSFKKQLFDDDDGHSSSDDDDDPPRRAARSRALFNVGESLDAIDEWTNRLTHAEDGPVVVVPEQERCKTPKRRTSAGPQPLDLAGAKATPPPDVCSPVPASPAKATPVPTPATGLSVTKTTAVASPATVTSPVKAAAVATSVVTAAAPVETATTHHAFDDDRLVTILQGKDKAHAHHLKTKESFRAFFAQIGAARLESLLRRAYGDGDKTAKRLQLMQGRTTPP</sequence>
<dbReference type="InterPro" id="IPR032675">
    <property type="entry name" value="LRR_dom_sf"/>
</dbReference>
<dbReference type="Pfam" id="PF12799">
    <property type="entry name" value="LRR_4"/>
    <property type="match status" value="1"/>
</dbReference>
<dbReference type="STRING" id="1202772.A0A1V9ZB88"/>
<dbReference type="Proteomes" id="UP000243579">
    <property type="component" value="Unassembled WGS sequence"/>
</dbReference>
<dbReference type="PANTHER" id="PTHR22708:SF0">
    <property type="entry name" value="LEUCINE-RICH REPEAT-CONTAINING PROTEIN 56"/>
    <property type="match status" value="1"/>
</dbReference>
<keyword evidence="1" id="KW-0433">Leucine-rich repeat</keyword>
<gene>
    <name evidence="4" type="ORF">ACHHYP_00212</name>
</gene>
<evidence type="ECO:0000313" key="4">
    <source>
        <dbReference type="EMBL" id="OQR95248.1"/>
    </source>
</evidence>
<proteinExistence type="predicted"/>
<evidence type="ECO:0000313" key="5">
    <source>
        <dbReference type="Proteomes" id="UP000243579"/>
    </source>
</evidence>
<keyword evidence="2" id="KW-0677">Repeat</keyword>
<evidence type="ECO:0000256" key="1">
    <source>
        <dbReference type="ARBA" id="ARBA00022614"/>
    </source>
</evidence>
<feature type="region of interest" description="Disordered" evidence="3">
    <location>
        <begin position="389"/>
        <end position="460"/>
    </location>
</feature>
<keyword evidence="5" id="KW-1185">Reference proteome</keyword>
<accession>A0A1V9ZB88</accession>